<sequence>MSRFSRGRAASPYDDNVFATATETSFKDLLHSTPQRDYAASKHAFPLDYDQHPSPQRAPQDDITLGSAEMSIELGRGVKRSQSDYADLSSNAIFSFEHTPPPQSRSNQRSAENGLRKQASVRRATETTRANDALKRSTNRAVSDSLPRTRGDHETVQTTATFSLRGSRFAGIRQVSSQYNVPKRYTSDGGLENANTTPRRAAFGNPTVQSATYTSGQSFMLPDLPNITELVSGPNEGTPLVQRTSASRTRFVSGTHRAVNTMAVPQDEQAIFASLQMLSDRVAQLELEKSEAQKHVEEYEHEVIELRAQLGVQRPDSGLGSEDNDTAPAAALDKTRLQAKVKAAEERLHRTERKISVSGITVTRVTKERDHLIQQLASSYVNNDELEKENESLRSSVGDVLAENEELKLRLRELEDRNSSLLMELERLRTARTSEKLPARQEISQRRSDMAGHENIAEGLTISDTVHSRKETQHTAGQRRHRSIPQLNDTTKQDLATRIQTEIERQREAALTSTRGTRDRTATRGTRSRSQSQQRPQRQDVDAGAHQQHTQNAKSTVDHSERAFTTEFTHRSRHSSRYADKFEEDLTQLTDLDPVDVASLRRKLEDEMRARHAKKQDQTQTAADSTLRSGTQRSVTRKSSMKDTTGGAGADDGTVQLELTKTVRVQSPHTADEISHSGHETVGDVSSISNTGRRRRRSAASEGLTSAFIVPDITVALGETTMPVPVTDRSMYNPDATDMTVRPSQAPILALTTVIKHLEEEISRLKAERDVENKAYTSHDPGMARRVRLACLGRIEALTKEIEKKSDQVYALYDVLEAHKDDIPDVAQRKFDGELNDDDVEESELAFEGFSETDNGEESREVRL</sequence>
<feature type="region of interest" description="Disordered" evidence="5">
    <location>
        <begin position="844"/>
        <end position="864"/>
    </location>
</feature>
<name>A0A2S6C8R8_9PEZI</name>
<evidence type="ECO:0000259" key="6">
    <source>
        <dbReference type="Pfam" id="PF06657"/>
    </source>
</evidence>
<proteinExistence type="predicted"/>
<dbReference type="Pfam" id="PF06657">
    <property type="entry name" value="Cep57_MT_bd"/>
    <property type="match status" value="1"/>
</dbReference>
<keyword evidence="8" id="KW-1185">Reference proteome</keyword>
<feature type="coiled-coil region" evidence="4">
    <location>
        <begin position="383"/>
        <end position="431"/>
    </location>
</feature>
<dbReference type="EMBL" id="PNEN01000526">
    <property type="protein sequence ID" value="PPJ56122.1"/>
    <property type="molecule type" value="Genomic_DNA"/>
</dbReference>
<dbReference type="GO" id="GO:0008017">
    <property type="term" value="F:microtubule binding"/>
    <property type="evidence" value="ECO:0007669"/>
    <property type="project" value="InterPro"/>
</dbReference>
<comment type="subcellular location">
    <subcellularLocation>
        <location evidence="1">Cytoplasm</location>
        <location evidence="1">Cytoskeleton</location>
        <location evidence="1">Microtubule organizing center</location>
    </subcellularLocation>
</comment>
<protein>
    <recommendedName>
        <fullName evidence="6">Cep57 centrosome microtubule-binding domain-containing protein</fullName>
    </recommendedName>
</protein>
<feature type="region of interest" description="Disordered" evidence="5">
    <location>
        <begin position="607"/>
        <end position="702"/>
    </location>
</feature>
<dbReference type="OrthoDB" id="76453at2759"/>
<dbReference type="PANTHER" id="PTHR19336">
    <property type="entry name" value="UNCHARACTERIZED DUF1167"/>
    <property type="match status" value="1"/>
</dbReference>
<keyword evidence="3" id="KW-0206">Cytoskeleton</keyword>
<gene>
    <name evidence="7" type="ORF">CBER1_02064</name>
</gene>
<dbReference type="PANTHER" id="PTHR19336:SF9">
    <property type="entry name" value="SPINDLE POLE BODY PROTEIN PPC89"/>
    <property type="match status" value="1"/>
</dbReference>
<evidence type="ECO:0000313" key="8">
    <source>
        <dbReference type="Proteomes" id="UP000237631"/>
    </source>
</evidence>
<keyword evidence="2" id="KW-0963">Cytoplasm</keyword>
<dbReference type="Proteomes" id="UP000237631">
    <property type="component" value="Unassembled WGS sequence"/>
</dbReference>
<evidence type="ECO:0000313" key="7">
    <source>
        <dbReference type="EMBL" id="PPJ56122.1"/>
    </source>
</evidence>
<feature type="compositionally biased region" description="Basic and acidic residues" evidence="5">
    <location>
        <begin position="556"/>
        <end position="570"/>
    </location>
</feature>
<feature type="compositionally biased region" description="Polar residues" evidence="5">
    <location>
        <begin position="618"/>
        <end position="638"/>
    </location>
</feature>
<comment type="caution">
    <text evidence="7">The sequence shown here is derived from an EMBL/GenBank/DDBJ whole genome shotgun (WGS) entry which is preliminary data.</text>
</comment>
<dbReference type="GO" id="GO:0005815">
    <property type="term" value="C:microtubule organizing center"/>
    <property type="evidence" value="ECO:0007669"/>
    <property type="project" value="UniProtKB-SubCell"/>
</dbReference>
<keyword evidence="4" id="KW-0175">Coiled coil</keyword>
<accession>A0A2S6C8R8</accession>
<feature type="coiled-coil region" evidence="4">
    <location>
        <begin position="275"/>
        <end position="309"/>
    </location>
</feature>
<organism evidence="7 8">
    <name type="scientific">Cercospora berteroae</name>
    <dbReference type="NCBI Taxonomy" id="357750"/>
    <lineage>
        <taxon>Eukaryota</taxon>
        <taxon>Fungi</taxon>
        <taxon>Dikarya</taxon>
        <taxon>Ascomycota</taxon>
        <taxon>Pezizomycotina</taxon>
        <taxon>Dothideomycetes</taxon>
        <taxon>Dothideomycetidae</taxon>
        <taxon>Mycosphaerellales</taxon>
        <taxon>Mycosphaerellaceae</taxon>
        <taxon>Cercospora</taxon>
    </lineage>
</organism>
<feature type="compositionally biased region" description="Polar residues" evidence="5">
    <location>
        <begin position="657"/>
        <end position="669"/>
    </location>
</feature>
<evidence type="ECO:0000256" key="2">
    <source>
        <dbReference type="ARBA" id="ARBA00022490"/>
    </source>
</evidence>
<feature type="region of interest" description="Disordered" evidence="5">
    <location>
        <begin position="95"/>
        <end position="155"/>
    </location>
</feature>
<reference evidence="8" key="1">
    <citation type="journal article" date="2017" name="bioRxiv">
        <title>Conservation of a gene cluster reveals novel cercosporin biosynthetic mechanisms and extends production to the genus Colletotrichum.</title>
        <authorList>
            <person name="de Jonge R."/>
            <person name="Ebert M.K."/>
            <person name="Huitt-Roehl C.R."/>
            <person name="Pal P."/>
            <person name="Suttle J.C."/>
            <person name="Spanner R.E."/>
            <person name="Neubauer J.D."/>
            <person name="Jurick W.M.II."/>
            <person name="Stott K.A."/>
            <person name="Secor G.A."/>
            <person name="Thomma B.P.H.J."/>
            <person name="Van de Peer Y."/>
            <person name="Townsend C.A."/>
            <person name="Bolton M.D."/>
        </authorList>
    </citation>
    <scope>NUCLEOTIDE SEQUENCE [LARGE SCALE GENOMIC DNA]</scope>
    <source>
        <strain evidence="8">CBS538.71</strain>
    </source>
</reference>
<evidence type="ECO:0000256" key="3">
    <source>
        <dbReference type="ARBA" id="ARBA00023212"/>
    </source>
</evidence>
<feature type="compositionally biased region" description="Basic and acidic residues" evidence="5">
    <location>
        <begin position="670"/>
        <end position="682"/>
    </location>
</feature>
<dbReference type="InterPro" id="IPR024957">
    <property type="entry name" value="Cep57_MT-bd_dom"/>
</dbReference>
<dbReference type="InterPro" id="IPR051756">
    <property type="entry name" value="Centrosomal_MT-associated"/>
</dbReference>
<feature type="coiled-coil region" evidence="4">
    <location>
        <begin position="748"/>
        <end position="775"/>
    </location>
</feature>
<feature type="compositionally biased region" description="Basic and acidic residues" evidence="5">
    <location>
        <begin position="433"/>
        <end position="456"/>
    </location>
</feature>
<feature type="region of interest" description="Disordered" evidence="5">
    <location>
        <begin position="433"/>
        <end position="576"/>
    </location>
</feature>
<feature type="domain" description="Cep57 centrosome microtubule-binding" evidence="6">
    <location>
        <begin position="740"/>
        <end position="815"/>
    </location>
</feature>
<dbReference type="AlphaFoldDB" id="A0A2S6C8R8"/>
<feature type="compositionally biased region" description="Low complexity" evidence="5">
    <location>
        <begin position="523"/>
        <end position="536"/>
    </location>
</feature>
<dbReference type="STRING" id="357750.A0A2S6C8R8"/>
<feature type="compositionally biased region" description="Polar residues" evidence="5">
    <location>
        <begin position="485"/>
        <end position="500"/>
    </location>
</feature>
<evidence type="ECO:0000256" key="4">
    <source>
        <dbReference type="SAM" id="Coils"/>
    </source>
</evidence>
<evidence type="ECO:0000256" key="5">
    <source>
        <dbReference type="SAM" id="MobiDB-lite"/>
    </source>
</evidence>
<evidence type="ECO:0000256" key="1">
    <source>
        <dbReference type="ARBA" id="ARBA00004267"/>
    </source>
</evidence>